<gene>
    <name evidence="3" type="primary">LOC113715652</name>
</gene>
<reference evidence="2" key="1">
    <citation type="journal article" date="2025" name="Foods">
        <title>Unveiling the Microbial Signatures of Arabica Coffee Cherries: Insights into Ripeness Specific Diversity, Functional Traits, and Implications for Quality and Safety.</title>
        <authorList>
            <consortium name="RefSeq"/>
            <person name="Tenea G.N."/>
            <person name="Cifuentes V."/>
            <person name="Reyes P."/>
            <person name="Cevallos-Vallejos M."/>
        </authorList>
    </citation>
    <scope>NUCLEOTIDE SEQUENCE [LARGE SCALE GENOMIC DNA]</scope>
</reference>
<dbReference type="Pfam" id="PF00931">
    <property type="entry name" value="NB-ARC"/>
    <property type="match status" value="1"/>
</dbReference>
<name>A0A6P6UY32_COFAR</name>
<dbReference type="SUPFAM" id="SSF52540">
    <property type="entry name" value="P-loop containing nucleoside triphosphate hydrolases"/>
    <property type="match status" value="1"/>
</dbReference>
<dbReference type="AlphaFoldDB" id="A0A6P6UY32"/>
<dbReference type="GO" id="GO:0009626">
    <property type="term" value="P:plant-type hypersensitive response"/>
    <property type="evidence" value="ECO:0007669"/>
    <property type="project" value="UniProtKB-KW"/>
</dbReference>
<organism evidence="2 3">
    <name type="scientific">Coffea arabica</name>
    <name type="common">Arabian coffee</name>
    <dbReference type="NCBI Taxonomy" id="13443"/>
    <lineage>
        <taxon>Eukaryota</taxon>
        <taxon>Viridiplantae</taxon>
        <taxon>Streptophyta</taxon>
        <taxon>Embryophyta</taxon>
        <taxon>Tracheophyta</taxon>
        <taxon>Spermatophyta</taxon>
        <taxon>Magnoliopsida</taxon>
        <taxon>eudicotyledons</taxon>
        <taxon>Gunneridae</taxon>
        <taxon>Pentapetalae</taxon>
        <taxon>asterids</taxon>
        <taxon>lamiids</taxon>
        <taxon>Gentianales</taxon>
        <taxon>Rubiaceae</taxon>
        <taxon>Ixoroideae</taxon>
        <taxon>Gardenieae complex</taxon>
        <taxon>Bertiereae - Coffeeae clade</taxon>
        <taxon>Coffeeae</taxon>
        <taxon>Coffea</taxon>
    </lineage>
</organism>
<dbReference type="InterPro" id="IPR027417">
    <property type="entry name" value="P-loop_NTPase"/>
</dbReference>
<dbReference type="InterPro" id="IPR002182">
    <property type="entry name" value="NB-ARC"/>
</dbReference>
<evidence type="ECO:0000313" key="3">
    <source>
        <dbReference type="RefSeq" id="XP_027095719.2"/>
    </source>
</evidence>
<dbReference type="Gene3D" id="3.40.50.300">
    <property type="entry name" value="P-loop containing nucleotide triphosphate hydrolases"/>
    <property type="match status" value="1"/>
</dbReference>
<dbReference type="GO" id="GO:0043531">
    <property type="term" value="F:ADP binding"/>
    <property type="evidence" value="ECO:0007669"/>
    <property type="project" value="InterPro"/>
</dbReference>
<dbReference type="PANTHER" id="PTHR19338:SF73">
    <property type="entry name" value="DISEASE RESISTANCE PROTEIN RGA2-LIKE"/>
    <property type="match status" value="1"/>
</dbReference>
<dbReference type="Proteomes" id="UP001652660">
    <property type="component" value="Chromosome 11e"/>
</dbReference>
<proteinExistence type="predicted"/>
<dbReference type="GO" id="GO:0051607">
    <property type="term" value="P:defense response to virus"/>
    <property type="evidence" value="ECO:0007669"/>
    <property type="project" value="UniProtKB-ARBA"/>
</dbReference>
<protein>
    <submittedName>
        <fullName evidence="3">ToMV susceptible protein tm-2</fullName>
    </submittedName>
</protein>
<dbReference type="OrthoDB" id="1478287at2759"/>
<accession>A0A6P6UY32</accession>
<dbReference type="RefSeq" id="XP_027095719.2">
    <property type="nucleotide sequence ID" value="XM_027239918.2"/>
</dbReference>
<evidence type="ECO:0000313" key="2">
    <source>
        <dbReference type="Proteomes" id="UP001652660"/>
    </source>
</evidence>
<dbReference type="GeneID" id="113715652"/>
<evidence type="ECO:0000259" key="1">
    <source>
        <dbReference type="Pfam" id="PF00931"/>
    </source>
</evidence>
<dbReference type="GO" id="GO:0005737">
    <property type="term" value="C:cytoplasm"/>
    <property type="evidence" value="ECO:0007669"/>
    <property type="project" value="UniProtKB-SubCell"/>
</dbReference>
<dbReference type="PANTHER" id="PTHR19338">
    <property type="entry name" value="TRANSLOCASE OF INNER MITOCHONDRIAL MEMBRANE 13 HOMOLOG"/>
    <property type="match status" value="1"/>
</dbReference>
<dbReference type="PRINTS" id="PR00364">
    <property type="entry name" value="DISEASERSIST"/>
</dbReference>
<dbReference type="GO" id="GO:0005524">
    <property type="term" value="F:ATP binding"/>
    <property type="evidence" value="ECO:0007669"/>
    <property type="project" value="UniProtKB-KW"/>
</dbReference>
<feature type="domain" description="NB-ARC" evidence="1">
    <location>
        <begin position="336"/>
        <end position="459"/>
    </location>
</feature>
<reference evidence="3" key="2">
    <citation type="submission" date="2025-08" db="UniProtKB">
        <authorList>
            <consortium name="RefSeq"/>
        </authorList>
    </citation>
    <scope>IDENTIFICATION</scope>
    <source>
        <tissue evidence="3">Leaves</tissue>
    </source>
</reference>
<sequence length="531" mass="60910">MAYSAVVSLLQSLEHLLRFPCLILEINQMQAKAFNNKVDKALNLSRRTSTMSKVHLRTLIATTEPLALTVGEFIETVNTHKLVSKIFEILQNMFLVEHRSPPRMLEKCPKVLEEMGHFRAELMKLFGRTTYPHNNRVGEHSRQPSCAWVVKLLQASDKLRHAITVSHRMAMEMTVLCQDLRYLLSFLESSSNEFCGDHQVVKILRDLANKAGDIIDDYLFDNPMKSKIIEFIHVTLGDQRESLIGIHYVRKVVRKFFDGESGICQGLLQTLQLARSVRQMMRKMYDKRAGGKEYLQSGNASLRGSLQHDSNKQHIVVGLDDYLGRMLDQITGFPSRLEIVTIVGMGGIGKTTLAKNIFDHPYTIYHFYCRAWVAVSQVYQVRDLLLGILSSVGQLNAETYSKTNDQLAEVLYRSLKGRRYLIVMDMDDMWSAKAWDDVKRSFPNDKNGSRVIVTTRFNGCGYLCQSENASSFYEPAKHRRKLEINGKYIVWSRRLSSGVGRCWKIYSQKVPRPATFYCCCSWSSLQYHENT</sequence>
<keyword evidence="2" id="KW-1185">Reference proteome</keyword>